<dbReference type="AlphaFoldDB" id="A0A6L2L1S3"/>
<sequence>MMVYAYWNIKEAKHTTHKIMVIENEEISRKKLELEETQSKKIETRNKKVESYIKQVHTQGLQLKNMGQKLNDLYGMLKVVQIAFPGLYNAASTCAVGTCDKQPSSAASPLMDHYSPVMDHYSPVMDHYPGAC</sequence>
<keyword evidence="1" id="KW-0175">Coiled coil</keyword>
<feature type="coiled-coil region" evidence="1">
    <location>
        <begin position="20"/>
        <end position="47"/>
    </location>
</feature>
<evidence type="ECO:0000256" key="1">
    <source>
        <dbReference type="SAM" id="Coils"/>
    </source>
</evidence>
<organism evidence="2">
    <name type="scientific">Tanacetum cinerariifolium</name>
    <name type="common">Dalmatian daisy</name>
    <name type="synonym">Chrysanthemum cinerariifolium</name>
    <dbReference type="NCBI Taxonomy" id="118510"/>
    <lineage>
        <taxon>Eukaryota</taxon>
        <taxon>Viridiplantae</taxon>
        <taxon>Streptophyta</taxon>
        <taxon>Embryophyta</taxon>
        <taxon>Tracheophyta</taxon>
        <taxon>Spermatophyta</taxon>
        <taxon>Magnoliopsida</taxon>
        <taxon>eudicotyledons</taxon>
        <taxon>Gunneridae</taxon>
        <taxon>Pentapetalae</taxon>
        <taxon>asterids</taxon>
        <taxon>campanulids</taxon>
        <taxon>Asterales</taxon>
        <taxon>Asteraceae</taxon>
        <taxon>Asteroideae</taxon>
        <taxon>Anthemideae</taxon>
        <taxon>Anthemidinae</taxon>
        <taxon>Tanacetum</taxon>
    </lineage>
</organism>
<dbReference type="EMBL" id="BKCJ010003389">
    <property type="protein sequence ID" value="GEU54787.1"/>
    <property type="molecule type" value="Genomic_DNA"/>
</dbReference>
<proteinExistence type="predicted"/>
<reference evidence="2" key="1">
    <citation type="journal article" date="2019" name="Sci. Rep.">
        <title>Draft genome of Tanacetum cinerariifolium, the natural source of mosquito coil.</title>
        <authorList>
            <person name="Yamashiro T."/>
            <person name="Shiraishi A."/>
            <person name="Satake H."/>
            <person name="Nakayama K."/>
        </authorList>
    </citation>
    <scope>NUCLEOTIDE SEQUENCE</scope>
</reference>
<comment type="caution">
    <text evidence="2">The sequence shown here is derived from an EMBL/GenBank/DDBJ whole genome shotgun (WGS) entry which is preliminary data.</text>
</comment>
<evidence type="ECO:0000313" key="2">
    <source>
        <dbReference type="EMBL" id="GEU54787.1"/>
    </source>
</evidence>
<gene>
    <name evidence="2" type="ORF">Tci_026765</name>
</gene>
<accession>A0A6L2L1S3</accession>
<keyword evidence="2" id="KW-0413">Isomerase</keyword>
<name>A0A6L2L1S3_TANCI</name>
<dbReference type="GO" id="GO:0016853">
    <property type="term" value="F:isomerase activity"/>
    <property type="evidence" value="ECO:0007669"/>
    <property type="project" value="UniProtKB-KW"/>
</dbReference>
<protein>
    <submittedName>
        <fullName evidence="2">Ribose 5-phosphate isomerase, type A</fullName>
    </submittedName>
</protein>